<sequence length="155" mass="16862">MEQDRLAIIVSKGSLDMAYPPFILATAAAAIDMECMLFFTFWGLDVIHKDKIDNLSVSIAGNPGMPALAKVAGVVPFGTKMVSSMMKNQFANSHVMSIREFVSEAKELGVHMVACQMSMDVLGIKREDLVPEVEDVVGAATFLDFARDAKISLFV</sequence>
<gene>
    <name evidence="2" type="ORF">SAMN00768000_2769</name>
</gene>
<proteinExistence type="predicted"/>
<dbReference type="EMBL" id="FWWY01000001">
    <property type="protein sequence ID" value="SMC06351.1"/>
    <property type="molecule type" value="Genomic_DNA"/>
</dbReference>
<reference evidence="3" key="1">
    <citation type="submission" date="2017-04" db="EMBL/GenBank/DDBJ databases">
        <authorList>
            <person name="Varghese N."/>
            <person name="Submissions S."/>
        </authorList>
    </citation>
    <scope>NUCLEOTIDE SEQUENCE [LARGE SCALE GENOMIC DNA]</scope>
    <source>
        <strain evidence="3">DSM 9293</strain>
    </source>
</reference>
<dbReference type="RefSeq" id="WP_020373199.1">
    <property type="nucleotide sequence ID" value="NZ_FWWY01000001.1"/>
</dbReference>
<evidence type="ECO:0000313" key="2">
    <source>
        <dbReference type="EMBL" id="SMC06351.1"/>
    </source>
</evidence>
<protein>
    <submittedName>
        <fullName evidence="2">Peroxiredoxin family protein</fullName>
    </submittedName>
</protein>
<evidence type="ECO:0000256" key="1">
    <source>
        <dbReference type="SAM" id="Phobius"/>
    </source>
</evidence>
<feature type="transmembrane region" description="Helical" evidence="1">
    <location>
        <begin position="22"/>
        <end position="44"/>
    </location>
</feature>
<keyword evidence="3" id="KW-1185">Reference proteome</keyword>
<dbReference type="Gene3D" id="3.40.1260.10">
    <property type="entry name" value="DsrEFH-like"/>
    <property type="match status" value="1"/>
</dbReference>
<keyword evidence="1" id="KW-0472">Membrane</keyword>
<keyword evidence="1" id="KW-1133">Transmembrane helix</keyword>
<keyword evidence="1" id="KW-0812">Transmembrane</keyword>
<name>A0A1W1WJ65_SULTA</name>
<dbReference type="STRING" id="28034.BFX07_11355"/>
<dbReference type="PANTHER" id="PTHR34655:SF2">
    <property type="entry name" value="PEROXIREDOXIN FAMILY PROTEIN"/>
    <property type="match status" value="1"/>
</dbReference>
<dbReference type="InterPro" id="IPR032836">
    <property type="entry name" value="DsrE2-like"/>
</dbReference>
<evidence type="ECO:0000313" key="3">
    <source>
        <dbReference type="Proteomes" id="UP000192660"/>
    </source>
</evidence>
<dbReference type="PANTHER" id="PTHR34655">
    <property type="entry name" value="CONSERVED WITHIN P. AEROPHILUM"/>
    <property type="match status" value="1"/>
</dbReference>
<dbReference type="AlphaFoldDB" id="A0A1W1WJ65"/>
<accession>A0A1W1WJ65</accession>
<dbReference type="Proteomes" id="UP000192660">
    <property type="component" value="Unassembled WGS sequence"/>
</dbReference>
<dbReference type="InterPro" id="IPR027396">
    <property type="entry name" value="DsrEFH-like"/>
</dbReference>
<dbReference type="SUPFAM" id="SSF75169">
    <property type="entry name" value="DsrEFH-like"/>
    <property type="match status" value="1"/>
</dbReference>
<organism evidence="2 3">
    <name type="scientific">Sulfobacillus thermosulfidooxidans (strain DSM 9293 / VKM B-1269 / AT-1)</name>
    <dbReference type="NCBI Taxonomy" id="929705"/>
    <lineage>
        <taxon>Bacteria</taxon>
        <taxon>Bacillati</taxon>
        <taxon>Bacillota</taxon>
        <taxon>Clostridia</taxon>
        <taxon>Eubacteriales</taxon>
        <taxon>Clostridiales Family XVII. Incertae Sedis</taxon>
        <taxon>Sulfobacillus</taxon>
    </lineage>
</organism>
<dbReference type="Pfam" id="PF13686">
    <property type="entry name" value="DrsE_2"/>
    <property type="match status" value="1"/>
</dbReference>